<dbReference type="EMBL" id="JBBPBM010000004">
    <property type="protein sequence ID" value="KAK8587541.1"/>
    <property type="molecule type" value="Genomic_DNA"/>
</dbReference>
<protein>
    <submittedName>
        <fullName evidence="1">Uncharacterized protein</fullName>
    </submittedName>
</protein>
<organism evidence="1 2">
    <name type="scientific">Hibiscus sabdariffa</name>
    <name type="common">roselle</name>
    <dbReference type="NCBI Taxonomy" id="183260"/>
    <lineage>
        <taxon>Eukaryota</taxon>
        <taxon>Viridiplantae</taxon>
        <taxon>Streptophyta</taxon>
        <taxon>Embryophyta</taxon>
        <taxon>Tracheophyta</taxon>
        <taxon>Spermatophyta</taxon>
        <taxon>Magnoliopsida</taxon>
        <taxon>eudicotyledons</taxon>
        <taxon>Gunneridae</taxon>
        <taxon>Pentapetalae</taxon>
        <taxon>rosids</taxon>
        <taxon>malvids</taxon>
        <taxon>Malvales</taxon>
        <taxon>Malvaceae</taxon>
        <taxon>Malvoideae</taxon>
        <taxon>Hibiscus</taxon>
    </lineage>
</organism>
<name>A0ABR2FTG1_9ROSI</name>
<evidence type="ECO:0000313" key="2">
    <source>
        <dbReference type="Proteomes" id="UP001472677"/>
    </source>
</evidence>
<dbReference type="Proteomes" id="UP001472677">
    <property type="component" value="Unassembled WGS sequence"/>
</dbReference>
<reference evidence="1 2" key="1">
    <citation type="journal article" date="2024" name="G3 (Bethesda)">
        <title>Genome assembly of Hibiscus sabdariffa L. provides insights into metabolisms of medicinal natural products.</title>
        <authorList>
            <person name="Kim T."/>
        </authorList>
    </citation>
    <scope>NUCLEOTIDE SEQUENCE [LARGE SCALE GENOMIC DNA]</scope>
    <source>
        <strain evidence="1">TK-2024</strain>
        <tissue evidence="1">Old leaves</tissue>
    </source>
</reference>
<gene>
    <name evidence="1" type="ORF">V6N12_022027</name>
</gene>
<comment type="caution">
    <text evidence="1">The sequence shown here is derived from an EMBL/GenBank/DDBJ whole genome shotgun (WGS) entry which is preliminary data.</text>
</comment>
<proteinExistence type="predicted"/>
<sequence>MRHLQKLCLMANETESVHFVCLSRISIAAVRPLFCNTLIHPRPREEEIADPKNGTKIFPGKRCAACLTQRERKFENEDGLAWKRRSLPGI</sequence>
<keyword evidence="2" id="KW-1185">Reference proteome</keyword>
<evidence type="ECO:0000313" key="1">
    <source>
        <dbReference type="EMBL" id="KAK8587541.1"/>
    </source>
</evidence>
<accession>A0ABR2FTG1</accession>